<gene>
    <name evidence="2" type="ORF">ENQ34_03505</name>
</gene>
<proteinExistence type="inferred from homology"/>
<protein>
    <submittedName>
        <fullName evidence="2">YggT family protein</fullName>
    </submittedName>
</protein>
<comment type="caution">
    <text evidence="2">The sequence shown here is derived from an EMBL/GenBank/DDBJ whole genome shotgun (WGS) entry which is preliminary data.</text>
</comment>
<sequence length="91" mass="10762">MNFLLVRAVDIAFQVYSWLIIIRVVLSWIRHNPYHPAIRFIYEVTEPYLRIFRRVVPPVGMIDLSPIVAFFVLELLQVLVHRLLATLFISL</sequence>
<dbReference type="PANTHER" id="PTHR33219">
    <property type="entry name" value="YLMG HOMOLOG PROTEIN 2, CHLOROPLASTIC"/>
    <property type="match status" value="1"/>
</dbReference>
<dbReference type="AlphaFoldDB" id="A0A7C2I0G3"/>
<dbReference type="GO" id="GO:0016020">
    <property type="term" value="C:membrane"/>
    <property type="evidence" value="ECO:0007669"/>
    <property type="project" value="InterPro"/>
</dbReference>
<comment type="similarity">
    <text evidence="1">Belongs to the YggT family.</text>
</comment>
<name>A0A7C2I0G3_9THEO</name>
<evidence type="ECO:0000313" key="2">
    <source>
        <dbReference type="EMBL" id="HEL65732.1"/>
    </source>
</evidence>
<dbReference type="InterPro" id="IPR003425">
    <property type="entry name" value="CCB3/YggT"/>
</dbReference>
<dbReference type="Pfam" id="PF02325">
    <property type="entry name" value="CCB3_YggT"/>
    <property type="match status" value="1"/>
</dbReference>
<organism evidence="2">
    <name type="scientific">Ammonifex degensii</name>
    <dbReference type="NCBI Taxonomy" id="42838"/>
    <lineage>
        <taxon>Bacteria</taxon>
        <taxon>Bacillati</taxon>
        <taxon>Bacillota</taxon>
        <taxon>Clostridia</taxon>
        <taxon>Thermoanaerobacterales</taxon>
        <taxon>Thermoanaerobacteraceae</taxon>
        <taxon>Ammonifex</taxon>
    </lineage>
</organism>
<evidence type="ECO:0000256" key="1">
    <source>
        <dbReference type="ARBA" id="ARBA00010894"/>
    </source>
</evidence>
<dbReference type="EMBL" id="DSMU01000224">
    <property type="protein sequence ID" value="HEL65732.1"/>
    <property type="molecule type" value="Genomic_DNA"/>
</dbReference>
<accession>A0A7C2I0G3</accession>
<reference evidence="2" key="1">
    <citation type="journal article" date="2020" name="mSystems">
        <title>Genome- and Community-Level Interaction Insights into Carbon Utilization and Element Cycling Functions of Hydrothermarchaeota in Hydrothermal Sediment.</title>
        <authorList>
            <person name="Zhou Z."/>
            <person name="Liu Y."/>
            <person name="Xu W."/>
            <person name="Pan J."/>
            <person name="Luo Z.H."/>
            <person name="Li M."/>
        </authorList>
    </citation>
    <scope>NUCLEOTIDE SEQUENCE [LARGE SCALE GENOMIC DNA]</scope>
    <source>
        <strain evidence="2">SpSt-300</strain>
    </source>
</reference>
<dbReference type="PANTHER" id="PTHR33219:SF14">
    <property type="entry name" value="PROTEIN COFACTOR ASSEMBLY OF COMPLEX C SUBUNIT B CCB3, CHLOROPLASTIC-RELATED"/>
    <property type="match status" value="1"/>
</dbReference>